<evidence type="ECO:0000313" key="4">
    <source>
        <dbReference type="Proteomes" id="UP000460298"/>
    </source>
</evidence>
<name>A0A833H567_9LEPT</name>
<dbReference type="InterPro" id="IPR023393">
    <property type="entry name" value="START-like_dom_sf"/>
</dbReference>
<comment type="caution">
    <text evidence="3">The sequence shown here is derived from an EMBL/GenBank/DDBJ whole genome shotgun (WGS) entry which is preliminary data.</text>
</comment>
<dbReference type="CDD" id="cd08898">
    <property type="entry name" value="SRPBCC_CalC_Aha1-like_5"/>
    <property type="match status" value="1"/>
</dbReference>
<dbReference type="GO" id="GO:0008168">
    <property type="term" value="F:methyltransferase activity"/>
    <property type="evidence" value="ECO:0007669"/>
    <property type="project" value="UniProtKB-KW"/>
</dbReference>
<reference evidence="3 4" key="1">
    <citation type="submission" date="2019-10" db="EMBL/GenBank/DDBJ databases">
        <title>Extracellular Electron Transfer in a Candidatus Methanoperedens spp. Enrichment Culture.</title>
        <authorList>
            <person name="Berger S."/>
            <person name="Rangel Shaw D."/>
            <person name="Berben T."/>
            <person name="In 'T Zandt M."/>
            <person name="Frank J."/>
            <person name="Reimann J."/>
            <person name="Jetten M.S.M."/>
            <person name="Welte C.U."/>
        </authorList>
    </citation>
    <scope>NUCLEOTIDE SEQUENCE [LARGE SCALE GENOMIC DNA]</scope>
    <source>
        <strain evidence="3">SB12</strain>
    </source>
</reference>
<dbReference type="SUPFAM" id="SSF55961">
    <property type="entry name" value="Bet v1-like"/>
    <property type="match status" value="1"/>
</dbReference>
<organism evidence="3 4">
    <name type="scientific">Leptonema illini</name>
    <dbReference type="NCBI Taxonomy" id="183"/>
    <lineage>
        <taxon>Bacteria</taxon>
        <taxon>Pseudomonadati</taxon>
        <taxon>Spirochaetota</taxon>
        <taxon>Spirochaetia</taxon>
        <taxon>Leptospirales</taxon>
        <taxon>Leptospiraceae</taxon>
        <taxon>Leptonema</taxon>
    </lineage>
</organism>
<dbReference type="Pfam" id="PF08327">
    <property type="entry name" value="AHSA1"/>
    <property type="match status" value="1"/>
</dbReference>
<proteinExistence type="inferred from homology"/>
<keyword evidence="3" id="KW-0489">Methyltransferase</keyword>
<evidence type="ECO:0000256" key="1">
    <source>
        <dbReference type="ARBA" id="ARBA00006817"/>
    </source>
</evidence>
<accession>A0A833H567</accession>
<keyword evidence="3" id="KW-0808">Transferase</keyword>
<evidence type="ECO:0000259" key="2">
    <source>
        <dbReference type="Pfam" id="PF08327"/>
    </source>
</evidence>
<dbReference type="GO" id="GO:0032259">
    <property type="term" value="P:methylation"/>
    <property type="evidence" value="ECO:0007669"/>
    <property type="project" value="UniProtKB-KW"/>
</dbReference>
<dbReference type="AlphaFoldDB" id="A0A833H567"/>
<dbReference type="InterPro" id="IPR013538">
    <property type="entry name" value="ASHA1/2-like_C"/>
</dbReference>
<comment type="similarity">
    <text evidence="1">Belongs to the AHA1 family.</text>
</comment>
<dbReference type="Gene3D" id="3.30.530.20">
    <property type="match status" value="1"/>
</dbReference>
<protein>
    <submittedName>
        <fullName evidence="3">Vanillate O-demethylase oxidoreductase VanB</fullName>
    </submittedName>
</protein>
<dbReference type="EMBL" id="WBUI01000001">
    <property type="protein sequence ID" value="KAB2935537.1"/>
    <property type="molecule type" value="Genomic_DNA"/>
</dbReference>
<dbReference type="Proteomes" id="UP000460298">
    <property type="component" value="Unassembled WGS sequence"/>
</dbReference>
<feature type="domain" description="Activator of Hsp90 ATPase homologue 1/2-like C-terminal" evidence="2">
    <location>
        <begin position="17"/>
        <end position="150"/>
    </location>
</feature>
<sequence length="150" mass="17330">MEKQTENEIVRRIEIGAPVSNVWQALTDHEKFGEWFRVKIDGPFVVGQRSLGKITYPGYEGYPWEATVVAIEPEHYFAYRWPAGAEQGEQETEENWTLVEFRLEAKGNGTLLTLTETGFENIPQNRRSVAFRDNSGGWTIQMQNIKEYVE</sequence>
<gene>
    <name evidence="3" type="ORF">F9K24_02060</name>
</gene>
<evidence type="ECO:0000313" key="3">
    <source>
        <dbReference type="EMBL" id="KAB2935537.1"/>
    </source>
</evidence>